<reference evidence="1 2" key="1">
    <citation type="submission" date="2019-01" db="EMBL/GenBank/DDBJ databases">
        <title>Coherence of Microcystis species and biogeography revealed through population genomics.</title>
        <authorList>
            <person name="Perez-Carrascal O.M."/>
            <person name="Terrat Y."/>
            <person name="Giani A."/>
            <person name="Fortin N."/>
            <person name="Tromas N."/>
            <person name="Shapiro B.J."/>
        </authorList>
    </citation>
    <scope>NUCLEOTIDE SEQUENCE [LARGE SCALE GENOMIC DNA]</scope>
    <source>
        <strain evidence="1">Ma_QC_Ch_20071001_S25D</strain>
    </source>
</reference>
<dbReference type="SUPFAM" id="SSF52309">
    <property type="entry name" value="N-(deoxy)ribosyltransferase-like"/>
    <property type="match status" value="1"/>
</dbReference>
<dbReference type="AlphaFoldDB" id="A0A552FBK2"/>
<comment type="caution">
    <text evidence="1">The sequence shown here is derived from an EMBL/GenBank/DDBJ whole genome shotgun (WGS) entry which is preliminary data.</text>
</comment>
<protein>
    <submittedName>
        <fullName evidence="1">Uncharacterized protein</fullName>
    </submittedName>
</protein>
<dbReference type="EMBL" id="SFBE01000381">
    <property type="protein sequence ID" value="TRU44072.1"/>
    <property type="molecule type" value="Genomic_DNA"/>
</dbReference>
<dbReference type="Proteomes" id="UP000316958">
    <property type="component" value="Unassembled WGS sequence"/>
</dbReference>
<evidence type="ECO:0000313" key="1">
    <source>
        <dbReference type="EMBL" id="TRU44072.1"/>
    </source>
</evidence>
<organism evidence="1 2">
    <name type="scientific">Microcystis aeruginosa Ma_QC_Ch_20071001_S25D</name>
    <dbReference type="NCBI Taxonomy" id="2486250"/>
    <lineage>
        <taxon>Bacteria</taxon>
        <taxon>Bacillati</taxon>
        <taxon>Cyanobacteriota</taxon>
        <taxon>Cyanophyceae</taxon>
        <taxon>Oscillatoriophycideae</taxon>
        <taxon>Chroococcales</taxon>
        <taxon>Microcystaceae</taxon>
        <taxon>Microcystis</taxon>
    </lineage>
</organism>
<evidence type="ECO:0000313" key="2">
    <source>
        <dbReference type="Proteomes" id="UP000316958"/>
    </source>
</evidence>
<sequence>MPFKDPFNSYYDHVLKKAALDVGLEPIRADEIYGTRPIIEDIVKEIREASVLIAEVTGKNPNVNYEMGIAHAMKRPVVIISQSVDDIPFDYRHLRAIIYNTAKVGWDSDLKSQISRSLLIDKQEPLTFDPFLGDYIVSGLGIAGTPYDYTHLLNEDCEEVIAIGSNLRHLLSVQDFKEKISNLIRRNKKFKATFVCATKKSLELISPVGTIHLMQTVKDLSELKSSLSDSERSQLCIHFHPAAISLSLMIYNPRNDSKGILTFVPRLASDTEPENRVYCVVNKRKHRAIFNKLYGNITILSQNDSYSLEDMKNEFSI</sequence>
<proteinExistence type="predicted"/>
<name>A0A552FBK2_MICAE</name>
<gene>
    <name evidence="1" type="ORF">EWV57_23280</name>
</gene>
<accession>A0A552FBK2</accession>
<dbReference type="Gene3D" id="3.40.50.450">
    <property type="match status" value="1"/>
</dbReference>